<feature type="transmembrane region" description="Helical" evidence="9">
    <location>
        <begin position="81"/>
        <end position="98"/>
    </location>
</feature>
<evidence type="ECO:0000313" key="12">
    <source>
        <dbReference type="EMBL" id="MFC4768426.1"/>
    </source>
</evidence>
<gene>
    <name evidence="9 12" type="primary">lspA</name>
    <name evidence="12" type="ORF">ACFO8Q_13840</name>
</gene>
<dbReference type="HAMAP" id="MF_00161">
    <property type="entry name" value="LspA"/>
    <property type="match status" value="1"/>
</dbReference>
<feature type="active site" evidence="9">
    <location>
        <position position="124"/>
    </location>
</feature>
<dbReference type="Proteomes" id="UP001596002">
    <property type="component" value="Unassembled WGS sequence"/>
</dbReference>
<comment type="function">
    <text evidence="9 10">This protein specifically catalyzes the removal of signal peptides from prolipoproteins.</text>
</comment>
<keyword evidence="3 9" id="KW-0645">Protease</keyword>
<evidence type="ECO:0000256" key="2">
    <source>
        <dbReference type="ARBA" id="ARBA00022475"/>
    </source>
</evidence>
<organism evidence="12 13">
    <name type="scientific">Effusibacillus consociatus</name>
    <dbReference type="NCBI Taxonomy" id="1117041"/>
    <lineage>
        <taxon>Bacteria</taxon>
        <taxon>Bacillati</taxon>
        <taxon>Bacillota</taxon>
        <taxon>Bacilli</taxon>
        <taxon>Bacillales</taxon>
        <taxon>Alicyclobacillaceae</taxon>
        <taxon>Effusibacillus</taxon>
    </lineage>
</organism>
<sequence length="150" mass="16610">MLYGIAAIVVALDQLTKYLVKTYMTEGESFQVLGDFLRITSHRNPGAAWGILAGHRELFVVITIAVIIGVAYYARRVKSGLVRVALPLLMGGAIGNLIDRVLYGEVVDFVDIRIINYPIFNVADSAIVIAVGLILLDTWRDYRREQVSKA</sequence>
<evidence type="ECO:0000313" key="13">
    <source>
        <dbReference type="Proteomes" id="UP001596002"/>
    </source>
</evidence>
<evidence type="ECO:0000256" key="1">
    <source>
        <dbReference type="ARBA" id="ARBA00006139"/>
    </source>
</evidence>
<keyword evidence="4 9" id="KW-0812">Transmembrane</keyword>
<feature type="transmembrane region" description="Helical" evidence="9">
    <location>
        <begin position="118"/>
        <end position="136"/>
    </location>
</feature>
<dbReference type="PANTHER" id="PTHR33695:SF1">
    <property type="entry name" value="LIPOPROTEIN SIGNAL PEPTIDASE"/>
    <property type="match status" value="1"/>
</dbReference>
<evidence type="ECO:0000256" key="3">
    <source>
        <dbReference type="ARBA" id="ARBA00022670"/>
    </source>
</evidence>
<dbReference type="EC" id="3.4.23.36" evidence="9"/>
<comment type="subcellular location">
    <subcellularLocation>
        <location evidence="9">Cell membrane</location>
        <topology evidence="9">Multi-pass membrane protein</topology>
    </subcellularLocation>
</comment>
<dbReference type="GO" id="GO:0004190">
    <property type="term" value="F:aspartic-type endopeptidase activity"/>
    <property type="evidence" value="ECO:0007669"/>
    <property type="project" value="UniProtKB-EC"/>
</dbReference>
<keyword evidence="2 9" id="KW-1003">Cell membrane</keyword>
<comment type="caution">
    <text evidence="9">Lacks conserved residue(s) required for the propagation of feature annotation.</text>
</comment>
<keyword evidence="6 9" id="KW-0378">Hydrolase</keyword>
<dbReference type="PANTHER" id="PTHR33695">
    <property type="entry name" value="LIPOPROTEIN SIGNAL PEPTIDASE"/>
    <property type="match status" value="1"/>
</dbReference>
<keyword evidence="7 9" id="KW-1133">Transmembrane helix</keyword>
<comment type="similarity">
    <text evidence="1 9 11">Belongs to the peptidase A8 family.</text>
</comment>
<keyword evidence="8 9" id="KW-0472">Membrane</keyword>
<dbReference type="PRINTS" id="PR00781">
    <property type="entry name" value="LIPOSIGPTASE"/>
</dbReference>
<evidence type="ECO:0000256" key="6">
    <source>
        <dbReference type="ARBA" id="ARBA00022801"/>
    </source>
</evidence>
<accession>A0ABV9Q2J0</accession>
<dbReference type="EMBL" id="JBHSHC010000105">
    <property type="protein sequence ID" value="MFC4768426.1"/>
    <property type="molecule type" value="Genomic_DNA"/>
</dbReference>
<dbReference type="PROSITE" id="PS00855">
    <property type="entry name" value="SPASE_II"/>
    <property type="match status" value="1"/>
</dbReference>
<evidence type="ECO:0000256" key="4">
    <source>
        <dbReference type="ARBA" id="ARBA00022692"/>
    </source>
</evidence>
<evidence type="ECO:0000256" key="9">
    <source>
        <dbReference type="HAMAP-Rule" id="MF_00161"/>
    </source>
</evidence>
<comment type="catalytic activity">
    <reaction evidence="9 10">
        <text>Release of signal peptides from bacterial membrane prolipoproteins. Hydrolyzes -Xaa-Yaa-Zaa-|-(S,diacylglyceryl)Cys-, in which Xaa is hydrophobic (preferably Leu), and Yaa (Ala or Ser) and Zaa (Gly or Ala) have small, neutral side chains.</text>
        <dbReference type="EC" id="3.4.23.36"/>
    </reaction>
</comment>
<dbReference type="RefSeq" id="WP_380026380.1">
    <property type="nucleotide sequence ID" value="NZ_JBHSHC010000105.1"/>
</dbReference>
<comment type="pathway">
    <text evidence="9">Protein modification; lipoprotein biosynthesis (signal peptide cleavage).</text>
</comment>
<protein>
    <recommendedName>
        <fullName evidence="9">Lipoprotein signal peptidase</fullName>
        <ecNumber evidence="9">3.4.23.36</ecNumber>
    </recommendedName>
    <alternativeName>
        <fullName evidence="9">Prolipoprotein signal peptidase</fullName>
    </alternativeName>
    <alternativeName>
        <fullName evidence="9">Signal peptidase II</fullName>
        <shortName evidence="9">SPase II</shortName>
    </alternativeName>
</protein>
<dbReference type="Pfam" id="PF01252">
    <property type="entry name" value="Peptidase_A8"/>
    <property type="match status" value="1"/>
</dbReference>
<keyword evidence="13" id="KW-1185">Reference proteome</keyword>
<evidence type="ECO:0000256" key="11">
    <source>
        <dbReference type="RuleBase" id="RU004181"/>
    </source>
</evidence>
<keyword evidence="5 9" id="KW-0064">Aspartyl protease</keyword>
<comment type="caution">
    <text evidence="12">The sequence shown here is derived from an EMBL/GenBank/DDBJ whole genome shotgun (WGS) entry which is preliminary data.</text>
</comment>
<dbReference type="InterPro" id="IPR001872">
    <property type="entry name" value="Peptidase_A8"/>
</dbReference>
<evidence type="ECO:0000256" key="5">
    <source>
        <dbReference type="ARBA" id="ARBA00022750"/>
    </source>
</evidence>
<feature type="active site" evidence="9">
    <location>
        <position position="108"/>
    </location>
</feature>
<proteinExistence type="inferred from homology"/>
<evidence type="ECO:0000256" key="7">
    <source>
        <dbReference type="ARBA" id="ARBA00022989"/>
    </source>
</evidence>
<evidence type="ECO:0000256" key="8">
    <source>
        <dbReference type="ARBA" id="ARBA00023136"/>
    </source>
</evidence>
<reference evidence="13" key="1">
    <citation type="journal article" date="2019" name="Int. J. Syst. Evol. Microbiol.">
        <title>The Global Catalogue of Microorganisms (GCM) 10K type strain sequencing project: providing services to taxonomists for standard genome sequencing and annotation.</title>
        <authorList>
            <consortium name="The Broad Institute Genomics Platform"/>
            <consortium name="The Broad Institute Genome Sequencing Center for Infectious Disease"/>
            <person name="Wu L."/>
            <person name="Ma J."/>
        </authorList>
    </citation>
    <scope>NUCLEOTIDE SEQUENCE [LARGE SCALE GENOMIC DNA]</scope>
    <source>
        <strain evidence="13">WYCCWR 12678</strain>
    </source>
</reference>
<feature type="transmembrane region" description="Helical" evidence="9">
    <location>
        <begin position="58"/>
        <end position="74"/>
    </location>
</feature>
<evidence type="ECO:0000256" key="10">
    <source>
        <dbReference type="RuleBase" id="RU000594"/>
    </source>
</evidence>
<name>A0ABV9Q2J0_9BACL</name>
<dbReference type="NCBIfam" id="TIGR00077">
    <property type="entry name" value="lspA"/>
    <property type="match status" value="1"/>
</dbReference>